<name>A0A378I2K4_9GAMM</name>
<sequence length="141" mass="16390">MHQLIYSSRAIPGFTLDDLTYLTEQSRKNNTELDITGLLLFYNHYFFQVLEGDKASLDLVYLNIARDKRHTDVTLLEIKPIDVRAFAHWRLGIANFPTQLPSMTPYNFFTKNLQFTLDDKAYIEPLIHSFAQGLNQVYVSI</sequence>
<evidence type="ECO:0000259" key="1">
    <source>
        <dbReference type="PROSITE" id="PS50925"/>
    </source>
</evidence>
<dbReference type="EMBL" id="UGNV01000001">
    <property type="protein sequence ID" value="STX29223.1"/>
    <property type="molecule type" value="Genomic_DNA"/>
</dbReference>
<proteinExistence type="predicted"/>
<dbReference type="Proteomes" id="UP000254968">
    <property type="component" value="Unassembled WGS sequence"/>
</dbReference>
<dbReference type="Gene3D" id="3.30.70.100">
    <property type="match status" value="1"/>
</dbReference>
<dbReference type="AlphaFoldDB" id="A0A378I2K4"/>
<organism evidence="2 3">
    <name type="scientific">Legionella beliardensis</name>
    <dbReference type="NCBI Taxonomy" id="91822"/>
    <lineage>
        <taxon>Bacteria</taxon>
        <taxon>Pseudomonadati</taxon>
        <taxon>Pseudomonadota</taxon>
        <taxon>Gammaproteobacteria</taxon>
        <taxon>Legionellales</taxon>
        <taxon>Legionellaceae</taxon>
        <taxon>Legionella</taxon>
    </lineage>
</organism>
<evidence type="ECO:0000313" key="2">
    <source>
        <dbReference type="EMBL" id="STX29223.1"/>
    </source>
</evidence>
<keyword evidence="3" id="KW-1185">Reference proteome</keyword>
<accession>A0A378I2K4</accession>
<dbReference type="RefSeq" id="WP_115302913.1">
    <property type="nucleotide sequence ID" value="NZ_CAAAHO010000007.1"/>
</dbReference>
<protein>
    <submittedName>
        <fullName evidence="2">Regulatory protein (GGDEF domain)</fullName>
    </submittedName>
</protein>
<dbReference type="Pfam" id="PF04940">
    <property type="entry name" value="BLUF"/>
    <property type="match status" value="1"/>
</dbReference>
<gene>
    <name evidence="2" type="primary">ycgF_1</name>
    <name evidence="2" type="ORF">NCTC13315_01761</name>
</gene>
<dbReference type="InterPro" id="IPR007024">
    <property type="entry name" value="BLUF_domain"/>
</dbReference>
<dbReference type="OrthoDB" id="557705at2"/>
<evidence type="ECO:0000313" key="3">
    <source>
        <dbReference type="Proteomes" id="UP000254968"/>
    </source>
</evidence>
<reference evidence="2 3" key="1">
    <citation type="submission" date="2018-06" db="EMBL/GenBank/DDBJ databases">
        <authorList>
            <consortium name="Pathogen Informatics"/>
            <person name="Doyle S."/>
        </authorList>
    </citation>
    <scope>NUCLEOTIDE SEQUENCE [LARGE SCALE GENOMIC DNA]</scope>
    <source>
        <strain evidence="2 3">NCTC13315</strain>
    </source>
</reference>
<dbReference type="SUPFAM" id="SSF54975">
    <property type="entry name" value="Acylphosphatase/BLUF domain-like"/>
    <property type="match status" value="1"/>
</dbReference>
<dbReference type="InterPro" id="IPR036046">
    <property type="entry name" value="Acylphosphatase-like_dom_sf"/>
</dbReference>
<dbReference type="SMART" id="SM01034">
    <property type="entry name" value="BLUF"/>
    <property type="match status" value="1"/>
</dbReference>
<dbReference type="GO" id="GO:0071949">
    <property type="term" value="F:FAD binding"/>
    <property type="evidence" value="ECO:0007669"/>
    <property type="project" value="InterPro"/>
</dbReference>
<dbReference type="GO" id="GO:0009882">
    <property type="term" value="F:blue light photoreceptor activity"/>
    <property type="evidence" value="ECO:0007669"/>
    <property type="project" value="InterPro"/>
</dbReference>
<dbReference type="PROSITE" id="PS50925">
    <property type="entry name" value="BLUF"/>
    <property type="match status" value="1"/>
</dbReference>
<feature type="domain" description="BLUF" evidence="1">
    <location>
        <begin position="1"/>
        <end position="92"/>
    </location>
</feature>